<organism evidence="2 3">
    <name type="scientific">Rotaria magnacalcarata</name>
    <dbReference type="NCBI Taxonomy" id="392030"/>
    <lineage>
        <taxon>Eukaryota</taxon>
        <taxon>Metazoa</taxon>
        <taxon>Spiralia</taxon>
        <taxon>Gnathifera</taxon>
        <taxon>Rotifera</taxon>
        <taxon>Eurotatoria</taxon>
        <taxon>Bdelloidea</taxon>
        <taxon>Philodinida</taxon>
        <taxon>Philodinidae</taxon>
        <taxon>Rotaria</taxon>
    </lineage>
</organism>
<dbReference type="InterPro" id="IPR045474">
    <property type="entry name" value="GEVED"/>
</dbReference>
<accession>A0A8S3FBY4</accession>
<evidence type="ECO:0000313" key="2">
    <source>
        <dbReference type="EMBL" id="CAF5113338.1"/>
    </source>
</evidence>
<dbReference type="Pfam" id="PF20009">
    <property type="entry name" value="GEVED"/>
    <property type="match status" value="1"/>
</dbReference>
<dbReference type="AlphaFoldDB" id="A0A8S3FBY4"/>
<reference evidence="2" key="1">
    <citation type="submission" date="2021-02" db="EMBL/GenBank/DDBJ databases">
        <authorList>
            <person name="Nowell W R."/>
        </authorList>
    </citation>
    <scope>NUCLEOTIDE SEQUENCE</scope>
</reference>
<sequence length="177" mass="20550">MLVHISGELGTQLRDETTTIANIATSDNRNRHDFAVTLYADAAYQVRIQLDCSRQYDSDLLQVDCNFAHHVNVWIDLNDDGQFDESENRIYHQSSVNTETSGDMYDLQIFIPIIDDTTTKAGQHRMRLSVTRSEAYRRQCGNADHVETREYTVKIIPRKICRGKFYMFIQCYTLSRL</sequence>
<evidence type="ECO:0000313" key="3">
    <source>
        <dbReference type="Proteomes" id="UP000681967"/>
    </source>
</evidence>
<dbReference type="Proteomes" id="UP000681967">
    <property type="component" value="Unassembled WGS sequence"/>
</dbReference>
<feature type="domain" description="GEVED" evidence="1">
    <location>
        <begin position="71"/>
        <end position="153"/>
    </location>
</feature>
<evidence type="ECO:0000259" key="1">
    <source>
        <dbReference type="Pfam" id="PF20009"/>
    </source>
</evidence>
<dbReference type="EMBL" id="CAJOBH010242237">
    <property type="protein sequence ID" value="CAF5113338.1"/>
    <property type="molecule type" value="Genomic_DNA"/>
</dbReference>
<name>A0A8S3FBY4_9BILA</name>
<comment type="caution">
    <text evidence="2">The sequence shown here is derived from an EMBL/GenBank/DDBJ whole genome shotgun (WGS) entry which is preliminary data.</text>
</comment>
<protein>
    <recommendedName>
        <fullName evidence="1">GEVED domain-containing protein</fullName>
    </recommendedName>
</protein>
<gene>
    <name evidence="2" type="ORF">BYL167_LOCUS66014</name>
</gene>
<proteinExistence type="predicted"/>